<sequence>MLLPEPVEDVDDDALRALYAVPAGTPWLRANMVSSLDGAVSVEGRSGGLSSPADKRVFALLRDLCDAVLVGAGTARAEGYGAVPRSGARVARRRALGLADLPTVAVVSSSLDLDPGSRLFAGGGGARTVLVTTQAAARERGGRFDADLVTTPGERVDLPAAVAALRARGHAHLLCEGGPHLLGQVAGAGLLDELCLTLSPVLAAGDAPRALTGAALAPPVPARLGSLLEEDGVLLSRWRVR</sequence>
<protein>
    <submittedName>
        <fullName evidence="5">Pyrimidine reductase family protein</fullName>
    </submittedName>
</protein>
<dbReference type="OrthoDB" id="5243299at2"/>
<dbReference type="PANTHER" id="PTHR38011">
    <property type="entry name" value="DIHYDROFOLATE REDUCTASE FAMILY PROTEIN (AFU_ORTHOLOGUE AFUA_8G06820)"/>
    <property type="match status" value="1"/>
</dbReference>
<dbReference type="GO" id="GO:0009231">
    <property type="term" value="P:riboflavin biosynthetic process"/>
    <property type="evidence" value="ECO:0007669"/>
    <property type="project" value="InterPro"/>
</dbReference>
<dbReference type="InterPro" id="IPR002734">
    <property type="entry name" value="RibDG_C"/>
</dbReference>
<dbReference type="Pfam" id="PF01872">
    <property type="entry name" value="RibD_C"/>
    <property type="match status" value="1"/>
</dbReference>
<dbReference type="InterPro" id="IPR024072">
    <property type="entry name" value="DHFR-like_dom_sf"/>
</dbReference>
<comment type="caution">
    <text evidence="5">The sequence shown here is derived from an EMBL/GenBank/DDBJ whole genome shotgun (WGS) entry which is preliminary data.</text>
</comment>
<evidence type="ECO:0000256" key="3">
    <source>
        <dbReference type="ARBA" id="ARBA00023002"/>
    </source>
</evidence>
<evidence type="ECO:0000256" key="2">
    <source>
        <dbReference type="ARBA" id="ARBA00022857"/>
    </source>
</evidence>
<comment type="pathway">
    <text evidence="1">Cofactor biosynthesis; riboflavin biosynthesis.</text>
</comment>
<name>A0A3A3YP82_9ACTN</name>
<accession>A0A3A3YP82</accession>
<dbReference type="RefSeq" id="WP_119951876.1">
    <property type="nucleotide sequence ID" value="NZ_QZEZ01000011.1"/>
</dbReference>
<dbReference type="EMBL" id="QZEZ01000011">
    <property type="protein sequence ID" value="RJK92990.1"/>
    <property type="molecule type" value="Genomic_DNA"/>
</dbReference>
<gene>
    <name evidence="5" type="ORF">D5H78_17580</name>
</gene>
<dbReference type="AlphaFoldDB" id="A0A3A3YP82"/>
<evidence type="ECO:0000256" key="1">
    <source>
        <dbReference type="ARBA" id="ARBA00005104"/>
    </source>
</evidence>
<dbReference type="Proteomes" id="UP000265614">
    <property type="component" value="Unassembled WGS sequence"/>
</dbReference>
<keyword evidence="6" id="KW-1185">Reference proteome</keyword>
<keyword evidence="3" id="KW-0560">Oxidoreductase</keyword>
<dbReference type="GO" id="GO:0008703">
    <property type="term" value="F:5-amino-6-(5-phosphoribosylamino)uracil reductase activity"/>
    <property type="evidence" value="ECO:0007669"/>
    <property type="project" value="InterPro"/>
</dbReference>
<dbReference type="SUPFAM" id="SSF53597">
    <property type="entry name" value="Dihydrofolate reductase-like"/>
    <property type="match status" value="1"/>
</dbReference>
<dbReference type="PANTHER" id="PTHR38011:SF7">
    <property type="entry name" value="2,5-DIAMINO-6-RIBOSYLAMINO-4(3H)-PYRIMIDINONE 5'-PHOSPHATE REDUCTASE"/>
    <property type="match status" value="1"/>
</dbReference>
<evidence type="ECO:0000313" key="5">
    <source>
        <dbReference type="EMBL" id="RJK92990.1"/>
    </source>
</evidence>
<feature type="domain" description="Bacterial bifunctional deaminase-reductase C-terminal" evidence="4">
    <location>
        <begin position="26"/>
        <end position="213"/>
    </location>
</feature>
<dbReference type="InterPro" id="IPR050765">
    <property type="entry name" value="Riboflavin_Biosynth_HTPR"/>
</dbReference>
<proteinExistence type="predicted"/>
<dbReference type="Gene3D" id="3.40.430.10">
    <property type="entry name" value="Dihydrofolate Reductase, subunit A"/>
    <property type="match status" value="1"/>
</dbReference>
<evidence type="ECO:0000259" key="4">
    <source>
        <dbReference type="Pfam" id="PF01872"/>
    </source>
</evidence>
<keyword evidence="2" id="KW-0521">NADP</keyword>
<evidence type="ECO:0000313" key="6">
    <source>
        <dbReference type="Proteomes" id="UP000265614"/>
    </source>
</evidence>
<reference evidence="5 6" key="1">
    <citation type="submission" date="2018-09" db="EMBL/GenBank/DDBJ databases">
        <title>YIM 75000 draft genome.</title>
        <authorList>
            <person name="Tang S."/>
            <person name="Feng Y."/>
        </authorList>
    </citation>
    <scope>NUCLEOTIDE SEQUENCE [LARGE SCALE GENOMIC DNA]</scope>
    <source>
        <strain evidence="5 6">YIM 75000</strain>
    </source>
</reference>
<organism evidence="5 6">
    <name type="scientific">Vallicoccus soli</name>
    <dbReference type="NCBI Taxonomy" id="2339232"/>
    <lineage>
        <taxon>Bacteria</taxon>
        <taxon>Bacillati</taxon>
        <taxon>Actinomycetota</taxon>
        <taxon>Actinomycetes</taxon>
        <taxon>Motilibacterales</taxon>
        <taxon>Vallicoccaceae</taxon>
        <taxon>Vallicoccus</taxon>
    </lineage>
</organism>